<reference evidence="1 2" key="1">
    <citation type="journal article" date="2000" name="Nature">
        <title>The genome sequence of the plant pathogen Xylella fastidiosa.</title>
        <authorList>
            <person name="Simpson A.J."/>
            <person name="Reinach F.C."/>
            <person name="Arruda P."/>
            <person name="Abreu F.A."/>
            <person name="Acencio M."/>
            <person name="Alvarenga R."/>
            <person name="Alves L.M."/>
            <person name="Araya J.E."/>
            <person name="Baia G.S."/>
            <person name="Baptista C.S."/>
            <person name="Barros M.H."/>
            <person name="Bonaccorsi E.D."/>
            <person name="Bordin S."/>
            <person name="Bove J.M."/>
            <person name="Briones M.R."/>
            <person name="Bueno M.R."/>
            <person name="Camargo A.A."/>
            <person name="Camargo L.E."/>
            <person name="Carraro D.M."/>
            <person name="Carrer H."/>
            <person name="Colauto N.B."/>
            <person name="Colombo C."/>
            <person name="Costa F.F."/>
            <person name="Costa M.C."/>
            <person name="Costa-Neto C.M."/>
            <person name="Coutinho L.L."/>
            <person name="Cristofani M."/>
            <person name="Dias-Neto E."/>
            <person name="Docena C."/>
            <person name="El-Dorry H."/>
            <person name="Facincani A.P."/>
            <person name="Ferreira A.J."/>
            <person name="Ferreira V.C."/>
            <person name="Ferro J.A."/>
            <person name="Fraga J.S."/>
            <person name="Franca S.C."/>
            <person name="Franco M.C."/>
            <person name="Frohme M."/>
            <person name="Furlan L.R."/>
            <person name="Garnier M."/>
            <person name="Goldman G.H."/>
            <person name="Goldman M.H."/>
            <person name="Gomes S.L."/>
            <person name="Gruber A."/>
            <person name="Ho P.L."/>
            <person name="Hoheisel J.D."/>
            <person name="Junqueira M.L."/>
            <person name="Kemper E.L."/>
            <person name="Kitajima J.P."/>
            <person name="Krieger J.E."/>
            <person name="Kuramae E.E."/>
            <person name="Laigret F."/>
            <person name="Lambais M.R."/>
            <person name="Leite L.C."/>
            <person name="Lemos E.G."/>
            <person name="Lemos M.V."/>
            <person name="Lopes S.A."/>
            <person name="Lopes C.R."/>
            <person name="Machado J.A."/>
            <person name="Machado M.A."/>
            <person name="Madeira A.M."/>
            <person name="Madeira H.M."/>
            <person name="Marino C.L."/>
            <person name="Marques M.V."/>
            <person name="Martins E.A."/>
            <person name="Martins E.M."/>
            <person name="Matsukuma A.Y."/>
            <person name="Menck C.F."/>
            <person name="Miracca E.C."/>
            <person name="Miyaki C.Y."/>
            <person name="Monteriro-Vitorello C.B."/>
            <person name="Moon D.H."/>
            <person name="Nagai M.A."/>
            <person name="Nascimento A.L."/>
            <person name="Netto L.E."/>
            <person name="Nhani A.Jr."/>
            <person name="Nobrega F.G."/>
            <person name="Nunes L.R."/>
            <person name="Oliveira M.A."/>
            <person name="de Oliveira M.C."/>
            <person name="de Oliveira R.C."/>
            <person name="Palmieri D.A."/>
            <person name="Paris A."/>
            <person name="Peixoto B.R."/>
            <person name="Pereira G.A."/>
            <person name="Pereira H.A.Jr."/>
            <person name="Pesquero J.B."/>
            <person name="Quaggio R.B."/>
            <person name="Roberto P.G."/>
            <person name="Rodrigues V."/>
            <person name="de M Rosa A.J."/>
            <person name="de Rosa V.E.Jr."/>
            <person name="de Sa R.G."/>
            <person name="Santelli R.V."/>
            <person name="Sawasaki H.E."/>
            <person name="da Silva A.C."/>
            <person name="da Silva A.M."/>
            <person name="da Silva F.R."/>
            <person name="da Silva W.A.Jr."/>
            <person name="da Silveira J.F."/>
            <person name="Silvestri M.L."/>
            <person name="Siqueira W.J."/>
            <person name="de Souza A.A."/>
            <person name="de Souza A.P."/>
            <person name="Terenzi M.F."/>
            <person name="Truffi D."/>
            <person name="Tsai S.M."/>
            <person name="Tsuhako M.H."/>
            <person name="Vallada H."/>
            <person name="Van Sluys M.A."/>
            <person name="Verjovski-Almeida S."/>
            <person name="Vettore A.L."/>
            <person name="Zago M.A."/>
            <person name="Zatz M."/>
            <person name="Meidanis J."/>
            <person name="Setubal J.C."/>
        </authorList>
    </citation>
    <scope>NUCLEOTIDE SEQUENCE [LARGE SCALE GENOMIC DNA]</scope>
    <source>
        <strain evidence="1 2">9a5c</strain>
    </source>
</reference>
<dbReference type="KEGG" id="xfa:XF_0867"/>
<dbReference type="HOGENOM" id="CLU_2144911_0_0_6"/>
<proteinExistence type="predicted"/>
<sequence>MWFALMWGANVVTGVAVLLLRPNSAPVEVLNDINGNVVNLSRCVRHHLDPYVSVTPKVLQPAGAFPDNDTLASSGIILPDAGPWLPFYPRGAGRWRSAFTGTLVVLITLSWI</sequence>
<protein>
    <submittedName>
        <fullName evidence="1">Uncharacterized protein</fullName>
    </submittedName>
</protein>
<gene>
    <name evidence="1" type="ordered locus">XF_0867</name>
</gene>
<evidence type="ECO:0000313" key="2">
    <source>
        <dbReference type="Proteomes" id="UP000000812"/>
    </source>
</evidence>
<dbReference type="Proteomes" id="UP000000812">
    <property type="component" value="Chromosome"/>
</dbReference>
<organism evidence="1 2">
    <name type="scientific">Xylella fastidiosa (strain 9a5c)</name>
    <dbReference type="NCBI Taxonomy" id="160492"/>
    <lineage>
        <taxon>Bacteria</taxon>
        <taxon>Pseudomonadati</taxon>
        <taxon>Pseudomonadota</taxon>
        <taxon>Gammaproteobacteria</taxon>
        <taxon>Lysobacterales</taxon>
        <taxon>Lysobacteraceae</taxon>
        <taxon>Xylella</taxon>
    </lineage>
</organism>
<dbReference type="EMBL" id="AE003849">
    <property type="protein sequence ID" value="AAF83677.1"/>
    <property type="molecule type" value="Genomic_DNA"/>
</dbReference>
<name>Q9PF11_XYLFA</name>
<accession>Q9PF11</accession>
<dbReference type="PIR" id="H82752">
    <property type="entry name" value="H82752"/>
</dbReference>
<dbReference type="STRING" id="160492.XF_0867"/>
<evidence type="ECO:0000313" key="1">
    <source>
        <dbReference type="EMBL" id="AAF83677.1"/>
    </source>
</evidence>
<dbReference type="AlphaFoldDB" id="Q9PF11"/>